<dbReference type="InterPro" id="IPR024962">
    <property type="entry name" value="YukD-like"/>
</dbReference>
<feature type="transmembrane region" description="Helical" evidence="1">
    <location>
        <begin position="250"/>
        <end position="269"/>
    </location>
</feature>
<reference evidence="4" key="1">
    <citation type="submission" date="2016-10" db="EMBL/GenBank/DDBJ databases">
        <authorList>
            <person name="Varghese N."/>
            <person name="Submissions S."/>
        </authorList>
    </citation>
    <scope>NUCLEOTIDE SEQUENCE [LARGE SCALE GENOMIC DNA]</scope>
    <source>
        <strain evidence="4">DSM 19083</strain>
    </source>
</reference>
<dbReference type="EMBL" id="FONZ01000001">
    <property type="protein sequence ID" value="SFE66684.1"/>
    <property type="molecule type" value="Genomic_DNA"/>
</dbReference>
<sequence length="443" mass="44321">MSRFTRLTLVGSARRAEVVVPSDEAFAAMLPQILELLDEPAGLHPAAVALVRVTGDQVDLALDAAGQGVDDGEVVRVVRASEAPPPPDVADVTDAAAAEITDHPSRWTTDTRQAMAVVVVGLGVAALSVLRPLDVVAGEWTAPLSLAAGALGAAGLAAALGRGGLGYVARVLTAVAVGLVPAAAASLAAAGAWPTSDAFWAGGLLLATTLGLGLGLGRPDRGVLAGAGLGATLAGAALVLERLGGDSVRAAGVVATVAVLALGLLPWYAMASSGLTGLDDQVLEGATPQRTRVRATLLDAYRALTASAVAVSGALGVALAVLVSHDDAGALALGLVAVTITALRTRSLPLRGQVLALWTVVVVVVAALLVARLAAGDSWTSVLTLGGLLLLGLVLGAGARPSPQIRARLRRSGDVLELLCVLALLPLVLAVFGIFGDLLETFS</sequence>
<feature type="transmembrane region" description="Helical" evidence="1">
    <location>
        <begin position="328"/>
        <end position="343"/>
    </location>
</feature>
<gene>
    <name evidence="3" type="ORF">SAMN04488035_0093</name>
</gene>
<proteinExistence type="predicted"/>
<feature type="transmembrane region" description="Helical" evidence="1">
    <location>
        <begin position="381"/>
        <end position="399"/>
    </location>
</feature>
<keyword evidence="1" id="KW-0812">Transmembrane</keyword>
<evidence type="ECO:0000313" key="4">
    <source>
        <dbReference type="Proteomes" id="UP000198520"/>
    </source>
</evidence>
<dbReference type="InterPro" id="IPR044049">
    <property type="entry name" value="EccD_transm"/>
</dbReference>
<keyword evidence="4" id="KW-1185">Reference proteome</keyword>
<feature type="transmembrane region" description="Helical" evidence="1">
    <location>
        <begin position="415"/>
        <end position="435"/>
    </location>
</feature>
<feature type="transmembrane region" description="Helical" evidence="1">
    <location>
        <begin position="114"/>
        <end position="130"/>
    </location>
</feature>
<dbReference type="AlphaFoldDB" id="A0A1I2CEI4"/>
<dbReference type="Pfam" id="PF08817">
    <property type="entry name" value="YukD"/>
    <property type="match status" value="1"/>
</dbReference>
<feature type="domain" description="EccD-like transmembrane" evidence="2">
    <location>
        <begin position="114"/>
        <end position="436"/>
    </location>
</feature>
<feature type="transmembrane region" description="Helical" evidence="1">
    <location>
        <begin position="167"/>
        <end position="192"/>
    </location>
</feature>
<dbReference type="Pfam" id="PF19053">
    <property type="entry name" value="EccD"/>
    <property type="match status" value="1"/>
</dbReference>
<name>A0A1I2CEI4_9MICO</name>
<feature type="transmembrane region" description="Helical" evidence="1">
    <location>
        <begin position="355"/>
        <end position="375"/>
    </location>
</feature>
<feature type="transmembrane region" description="Helical" evidence="1">
    <location>
        <begin position="223"/>
        <end position="244"/>
    </location>
</feature>
<dbReference type="Gene3D" id="3.10.20.90">
    <property type="entry name" value="Phosphatidylinositol 3-kinase Catalytic Subunit, Chain A, domain 1"/>
    <property type="match status" value="1"/>
</dbReference>
<evidence type="ECO:0000259" key="2">
    <source>
        <dbReference type="Pfam" id="PF19053"/>
    </source>
</evidence>
<organism evidence="3 4">
    <name type="scientific">Flavimobilis marinus</name>
    <dbReference type="NCBI Taxonomy" id="285351"/>
    <lineage>
        <taxon>Bacteria</taxon>
        <taxon>Bacillati</taxon>
        <taxon>Actinomycetota</taxon>
        <taxon>Actinomycetes</taxon>
        <taxon>Micrococcales</taxon>
        <taxon>Jonesiaceae</taxon>
        <taxon>Flavimobilis</taxon>
    </lineage>
</organism>
<feature type="transmembrane region" description="Helical" evidence="1">
    <location>
        <begin position="142"/>
        <end position="160"/>
    </location>
</feature>
<dbReference type="STRING" id="285351.SAMN04488035_0093"/>
<feature type="transmembrane region" description="Helical" evidence="1">
    <location>
        <begin position="300"/>
        <end position="322"/>
    </location>
</feature>
<evidence type="ECO:0000313" key="3">
    <source>
        <dbReference type="EMBL" id="SFE66684.1"/>
    </source>
</evidence>
<protein>
    <submittedName>
        <fullName evidence="3">Type VII secretion integral membrane protein EccD</fullName>
    </submittedName>
</protein>
<dbReference type="Proteomes" id="UP000198520">
    <property type="component" value="Unassembled WGS sequence"/>
</dbReference>
<accession>A0A1I2CEI4</accession>
<evidence type="ECO:0000256" key="1">
    <source>
        <dbReference type="SAM" id="Phobius"/>
    </source>
</evidence>
<keyword evidence="1" id="KW-1133">Transmembrane helix</keyword>
<feature type="transmembrane region" description="Helical" evidence="1">
    <location>
        <begin position="198"/>
        <end position="216"/>
    </location>
</feature>
<keyword evidence="1" id="KW-0472">Membrane</keyword>
<dbReference type="RefSeq" id="WP_093374156.1">
    <property type="nucleotide sequence ID" value="NZ_BNAN01000001.1"/>
</dbReference>